<feature type="region of interest" description="Disordered" evidence="2">
    <location>
        <begin position="1"/>
        <end position="44"/>
    </location>
</feature>
<evidence type="ECO:0000313" key="4">
    <source>
        <dbReference type="Proteomes" id="UP000604825"/>
    </source>
</evidence>
<proteinExistence type="predicted"/>
<feature type="region of interest" description="Disordered" evidence="2">
    <location>
        <begin position="506"/>
        <end position="546"/>
    </location>
</feature>
<dbReference type="PANTHER" id="PTHR34835">
    <property type="entry name" value="OS07G0283600 PROTEIN-RELATED"/>
    <property type="match status" value="1"/>
</dbReference>
<feature type="compositionally biased region" description="Basic and acidic residues" evidence="2">
    <location>
        <begin position="524"/>
        <end position="541"/>
    </location>
</feature>
<feature type="compositionally biased region" description="Polar residues" evidence="2">
    <location>
        <begin position="506"/>
        <end position="520"/>
    </location>
</feature>
<keyword evidence="1" id="KW-0175">Coiled coil</keyword>
<feature type="region of interest" description="Disordered" evidence="2">
    <location>
        <begin position="145"/>
        <end position="164"/>
    </location>
</feature>
<feature type="compositionally biased region" description="Low complexity" evidence="2">
    <location>
        <begin position="16"/>
        <end position="29"/>
    </location>
</feature>
<reference evidence="3" key="1">
    <citation type="submission" date="2020-10" db="EMBL/GenBank/DDBJ databases">
        <authorList>
            <person name="Han B."/>
            <person name="Lu T."/>
            <person name="Zhao Q."/>
            <person name="Huang X."/>
            <person name="Zhao Y."/>
        </authorList>
    </citation>
    <scope>NUCLEOTIDE SEQUENCE</scope>
</reference>
<feature type="coiled-coil region" evidence="1">
    <location>
        <begin position="657"/>
        <end position="691"/>
    </location>
</feature>
<evidence type="ECO:0000313" key="3">
    <source>
        <dbReference type="EMBL" id="CAD6334015.1"/>
    </source>
</evidence>
<dbReference type="EMBL" id="CAJGYO010000017">
    <property type="protein sequence ID" value="CAD6334015.1"/>
    <property type="molecule type" value="Genomic_DNA"/>
</dbReference>
<comment type="caution">
    <text evidence="3">The sequence shown here is derived from an EMBL/GenBank/DDBJ whole genome shotgun (WGS) entry which is preliminary data.</text>
</comment>
<organism evidence="3 4">
    <name type="scientific">Miscanthus lutarioriparius</name>
    <dbReference type="NCBI Taxonomy" id="422564"/>
    <lineage>
        <taxon>Eukaryota</taxon>
        <taxon>Viridiplantae</taxon>
        <taxon>Streptophyta</taxon>
        <taxon>Embryophyta</taxon>
        <taxon>Tracheophyta</taxon>
        <taxon>Spermatophyta</taxon>
        <taxon>Magnoliopsida</taxon>
        <taxon>Liliopsida</taxon>
        <taxon>Poales</taxon>
        <taxon>Poaceae</taxon>
        <taxon>PACMAD clade</taxon>
        <taxon>Panicoideae</taxon>
        <taxon>Andropogonodae</taxon>
        <taxon>Andropogoneae</taxon>
        <taxon>Saccharinae</taxon>
        <taxon>Miscanthus</taxon>
    </lineage>
</organism>
<dbReference type="AlphaFoldDB" id="A0A811RVR2"/>
<protein>
    <submittedName>
        <fullName evidence="3">Uncharacterized protein</fullName>
    </submittedName>
</protein>
<keyword evidence="4" id="KW-1185">Reference proteome</keyword>
<dbReference type="PANTHER" id="PTHR34835:SF67">
    <property type="entry name" value="AMINOTRANSFERASE-LIKE PLANT MOBILE DOMAIN-CONTAINING PROTEIN"/>
    <property type="match status" value="1"/>
</dbReference>
<sequence length="839" mass="92710">MGRFVPADEWPGRGAGADAEAGAEAGAEAESSRTPGLGSGRAGAVEGKEVRFVEPYRVRMELRRREHERLPPQVGARRVDPCEKQDVSERSAVPLEVLAVKEEKSGGELRLAVVDGVVNIDSDSDSDSDSDYECDEEVLVLGNKRSSVRKGSNQEKLTGKKRTADMLHEDSAVEAGEGAQEIVGPESGNKKPSGKILIRSQPKKICEAVTLLNAPQREKVKELGFGSLLDFRMDECWPLYLVVWLMDHLYLDDQDPDTMFLYFGGNRKLFITQHTVNCVLGLQKGKFDPPLMFTNTPKLNGLPLLRNKLGLPASKKIEVGDLLKKIQSGGTDRFTMQCFMMIVFCKLMACSSSKYITESAWNMVNKDFDKFGHMNWCKFIVDQLKYSANMWKGKKKIVYGCPAFLLMYYLDNLDCEQKMRCVEVPRAKLFGKEMIQKLVKADKQEKDGLTTFGNLNLRNQRDTCYDERAELSRHVTTYMPISGTSDTDIVGTFRSPHNQIQIGDLSSHQSLCPPNKSNAKQQHRQLDIRQIEEPEGRREENGDGLIGYDKQKTTVCNSSELFVHHQTDGDIAMATQGTTPSLEASAEFHGDPKVSAVPQGKHEVTGVSEDGCINICYYYSRGCPRCIRGCRAAASTSMKEQVNDFMIRASVALGVRTSDLEQQVQELTKKLSNKEEELEATREMLRGAQSTIADNEEVLEATGAKLRTAQVFQLEAQSAVAAINCLALRLSATFVRLGSDPPSSMVSSSSLEEAVKLLEDLVSRIEPVSRSHATSLARSSVGYGAAALLSRGREKGVKALHDAVGADTRRFVQSQGPEFHSLVAQVVDAVQKQHASMAI</sequence>
<feature type="region of interest" description="Disordered" evidence="2">
    <location>
        <begin position="172"/>
        <end position="194"/>
    </location>
</feature>
<name>A0A811RVR2_9POAL</name>
<accession>A0A811RVR2</accession>
<dbReference type="OrthoDB" id="693050at2759"/>
<evidence type="ECO:0000256" key="1">
    <source>
        <dbReference type="SAM" id="Coils"/>
    </source>
</evidence>
<evidence type="ECO:0000256" key="2">
    <source>
        <dbReference type="SAM" id="MobiDB-lite"/>
    </source>
</evidence>
<gene>
    <name evidence="3" type="ORF">NCGR_LOCUS58113</name>
</gene>
<dbReference type="Proteomes" id="UP000604825">
    <property type="component" value="Unassembled WGS sequence"/>
</dbReference>